<evidence type="ECO:0000313" key="16">
    <source>
        <dbReference type="Proteomes" id="UP000001568"/>
    </source>
</evidence>
<dbReference type="Proteomes" id="UP000001568">
    <property type="component" value="Chromosome 17"/>
</dbReference>
<feature type="compositionally biased region" description="Basic and acidic residues" evidence="12">
    <location>
        <begin position="50"/>
        <end position="59"/>
    </location>
</feature>
<evidence type="ECO:0000256" key="3">
    <source>
        <dbReference type="ARBA" id="ARBA00022538"/>
    </source>
</evidence>
<evidence type="ECO:0000256" key="13">
    <source>
        <dbReference type="SAM" id="Phobius"/>
    </source>
</evidence>
<keyword evidence="3" id="KW-0633">Potassium transport</keyword>
<organism evidence="15 16">
    <name type="scientific">Ostreococcus lucimarinus (strain CCE9901)</name>
    <dbReference type="NCBI Taxonomy" id="436017"/>
    <lineage>
        <taxon>Eukaryota</taxon>
        <taxon>Viridiplantae</taxon>
        <taxon>Chlorophyta</taxon>
        <taxon>Mamiellophyceae</taxon>
        <taxon>Mamiellales</taxon>
        <taxon>Bathycoccaceae</taxon>
        <taxon>Ostreococcus</taxon>
    </lineage>
</organism>
<evidence type="ECO:0000256" key="10">
    <source>
        <dbReference type="ARBA" id="ARBA00023303"/>
    </source>
</evidence>
<dbReference type="OrthoDB" id="498779at2759"/>
<keyword evidence="10" id="KW-0407">Ion channel</keyword>
<feature type="transmembrane region" description="Helical" evidence="13">
    <location>
        <begin position="222"/>
        <end position="246"/>
    </location>
</feature>
<evidence type="ECO:0000256" key="11">
    <source>
        <dbReference type="SAM" id="Coils"/>
    </source>
</evidence>
<gene>
    <name evidence="15" type="ORF">OSTLU_18703</name>
</gene>
<reference evidence="15 16" key="1">
    <citation type="journal article" date="2007" name="Proc. Natl. Acad. Sci. U.S.A.">
        <title>The tiny eukaryote Ostreococcus provides genomic insights into the paradox of plankton speciation.</title>
        <authorList>
            <person name="Palenik B."/>
            <person name="Grimwood J."/>
            <person name="Aerts A."/>
            <person name="Rouze P."/>
            <person name="Salamov A."/>
            <person name="Putnam N."/>
            <person name="Dupont C."/>
            <person name="Jorgensen R."/>
            <person name="Derelle E."/>
            <person name="Rombauts S."/>
            <person name="Zhou K."/>
            <person name="Otillar R."/>
            <person name="Merchant S.S."/>
            <person name="Podell S."/>
            <person name="Gaasterland T."/>
            <person name="Napoli C."/>
            <person name="Gendler K."/>
            <person name="Manuell A."/>
            <person name="Tai V."/>
            <person name="Vallon O."/>
            <person name="Piganeau G."/>
            <person name="Jancek S."/>
            <person name="Heijde M."/>
            <person name="Jabbari K."/>
            <person name="Bowler C."/>
            <person name="Lohr M."/>
            <person name="Robbens S."/>
            <person name="Werner G."/>
            <person name="Dubchak I."/>
            <person name="Pazour G.J."/>
            <person name="Ren Q."/>
            <person name="Paulsen I."/>
            <person name="Delwiche C."/>
            <person name="Schmutz J."/>
            <person name="Rokhsar D."/>
            <person name="Van de Peer Y."/>
            <person name="Moreau H."/>
            <person name="Grigoriev I.V."/>
        </authorList>
    </citation>
    <scope>NUCLEOTIDE SEQUENCE [LARGE SCALE GENOMIC DNA]</scope>
    <source>
        <strain evidence="15 16">CCE9901</strain>
    </source>
</reference>
<dbReference type="HOGENOM" id="CLU_600775_0_0_1"/>
<evidence type="ECO:0000256" key="6">
    <source>
        <dbReference type="ARBA" id="ARBA00022958"/>
    </source>
</evidence>
<dbReference type="AlphaFoldDB" id="A4S9U3"/>
<feature type="compositionally biased region" description="Basic and acidic residues" evidence="12">
    <location>
        <begin position="7"/>
        <end position="22"/>
    </location>
</feature>
<dbReference type="STRING" id="436017.A4S9U3"/>
<evidence type="ECO:0000256" key="1">
    <source>
        <dbReference type="ARBA" id="ARBA00004141"/>
    </source>
</evidence>
<keyword evidence="5" id="KW-0631">Potassium channel</keyword>
<dbReference type="EMBL" id="CP000597">
    <property type="protein sequence ID" value="ABP00548.1"/>
    <property type="molecule type" value="Genomic_DNA"/>
</dbReference>
<feature type="region of interest" description="Disordered" evidence="12">
    <location>
        <begin position="1"/>
        <end position="66"/>
    </location>
</feature>
<keyword evidence="8" id="KW-0406">Ion transport</keyword>
<dbReference type="GO" id="GO:0001508">
    <property type="term" value="P:action potential"/>
    <property type="evidence" value="ECO:0007669"/>
    <property type="project" value="TreeGrafter"/>
</dbReference>
<evidence type="ECO:0000256" key="2">
    <source>
        <dbReference type="ARBA" id="ARBA00022448"/>
    </source>
</evidence>
<evidence type="ECO:0000256" key="12">
    <source>
        <dbReference type="SAM" id="MobiDB-lite"/>
    </source>
</evidence>
<dbReference type="InterPro" id="IPR005821">
    <property type="entry name" value="Ion_trans_dom"/>
</dbReference>
<dbReference type="GeneID" id="5006185"/>
<comment type="subcellular location">
    <subcellularLocation>
        <location evidence="1">Membrane</location>
        <topology evidence="1">Multi-pass membrane protein</topology>
    </subcellularLocation>
</comment>
<dbReference type="PANTHER" id="PTHR11537:SF254">
    <property type="entry name" value="POTASSIUM VOLTAGE-GATED CHANNEL PROTEIN SHAB"/>
    <property type="match status" value="1"/>
</dbReference>
<dbReference type="GO" id="GO:0008076">
    <property type="term" value="C:voltage-gated potassium channel complex"/>
    <property type="evidence" value="ECO:0007669"/>
    <property type="project" value="InterPro"/>
</dbReference>
<dbReference type="KEGG" id="olu:OSTLU_18703"/>
<dbReference type="Pfam" id="PF00520">
    <property type="entry name" value="Ion_trans"/>
    <property type="match status" value="1"/>
</dbReference>
<dbReference type="GO" id="GO:0005249">
    <property type="term" value="F:voltage-gated potassium channel activity"/>
    <property type="evidence" value="ECO:0007669"/>
    <property type="project" value="InterPro"/>
</dbReference>
<dbReference type="RefSeq" id="XP_001422231.1">
    <property type="nucleotide sequence ID" value="XM_001422194.1"/>
</dbReference>
<feature type="transmembrane region" description="Helical" evidence="13">
    <location>
        <begin position="285"/>
        <end position="304"/>
    </location>
</feature>
<keyword evidence="4 13" id="KW-0812">Transmembrane</keyword>
<keyword evidence="16" id="KW-1185">Reference proteome</keyword>
<evidence type="ECO:0000259" key="14">
    <source>
        <dbReference type="Pfam" id="PF00520"/>
    </source>
</evidence>
<dbReference type="Gramene" id="ABP00548">
    <property type="protein sequence ID" value="ABP00548"/>
    <property type="gene ID" value="OSTLU_18703"/>
</dbReference>
<sequence>MAARARARVEIGARGVARDGARRARARARATATRRRDDATTATATATARRARDARDARGTRANARRRARDVRRMFFGSGTYDSFDDVDGGARGTGRENDDDDPERAAFELAEWTSQSLAKRTRDCLKLADSSGIWTVGTTALVFVIAGFESLEAEAATRGVSLEYVLPQFVPKAFAPALADGGIERAESCLQAIFLFEYVVRAWSEEFQLKYLRSPVALIDFLSLLPTFGFILSLVGIGGAGQGATEQFRPLRLFRALRLLRVLDLDGEKTRETTKREKTQNEKVVAVAVEFLCVFLISGELFYDLEVDTNPNISDVGDAIYWSFLTLTGIGQPFEATTAQGRVATVVSILTAVVVVPLQLAVLVSAQTEAQARIGEGGATLSAPPPSMAKIGLAGPPIAPKRRSPQEEEAMSTMASDFGNDFWSGTMDEDSQWLRLREREELRDARKKIKSQEISIAALRTENRKLRKALDEADLLAGLDGLELELEEDVAF</sequence>
<dbReference type="Gene3D" id="1.10.287.70">
    <property type="match status" value="1"/>
</dbReference>
<keyword evidence="11" id="KW-0175">Coiled coil</keyword>
<protein>
    <submittedName>
        <fullName evidence="15">VIC family transporter: potassium ion channel subfamily G</fullName>
    </submittedName>
</protein>
<evidence type="ECO:0000256" key="8">
    <source>
        <dbReference type="ARBA" id="ARBA00023065"/>
    </source>
</evidence>
<keyword evidence="9 13" id="KW-0472">Membrane</keyword>
<dbReference type="OMA" id="DAIYWSF"/>
<evidence type="ECO:0000256" key="7">
    <source>
        <dbReference type="ARBA" id="ARBA00022989"/>
    </source>
</evidence>
<name>A4S9U3_OSTLU</name>
<dbReference type="InterPro" id="IPR028325">
    <property type="entry name" value="VG_K_chnl"/>
</dbReference>
<evidence type="ECO:0000256" key="4">
    <source>
        <dbReference type="ARBA" id="ARBA00022692"/>
    </source>
</evidence>
<feature type="domain" description="Ion transport" evidence="14">
    <location>
        <begin position="185"/>
        <end position="372"/>
    </location>
</feature>
<accession>A4S9U3</accession>
<proteinExistence type="predicted"/>
<keyword evidence="6" id="KW-0630">Potassium</keyword>
<dbReference type="PANTHER" id="PTHR11537">
    <property type="entry name" value="VOLTAGE-GATED POTASSIUM CHANNEL"/>
    <property type="match status" value="1"/>
</dbReference>
<evidence type="ECO:0000313" key="15">
    <source>
        <dbReference type="EMBL" id="ABP00548.1"/>
    </source>
</evidence>
<dbReference type="SUPFAM" id="SSF81324">
    <property type="entry name" value="Voltage-gated potassium channels"/>
    <property type="match status" value="1"/>
</dbReference>
<evidence type="ECO:0000256" key="9">
    <source>
        <dbReference type="ARBA" id="ARBA00023136"/>
    </source>
</evidence>
<keyword evidence="7 13" id="KW-1133">Transmembrane helix</keyword>
<evidence type="ECO:0000256" key="5">
    <source>
        <dbReference type="ARBA" id="ARBA00022826"/>
    </source>
</evidence>
<dbReference type="eggNOG" id="KOG1419">
    <property type="taxonomic scope" value="Eukaryota"/>
</dbReference>
<feature type="transmembrane region" description="Helical" evidence="13">
    <location>
        <begin position="344"/>
        <end position="365"/>
    </location>
</feature>
<keyword evidence="2" id="KW-0813">Transport</keyword>
<feature type="coiled-coil region" evidence="11">
    <location>
        <begin position="443"/>
        <end position="477"/>
    </location>
</feature>
<feature type="region of interest" description="Disordered" evidence="12">
    <location>
        <begin position="378"/>
        <end position="413"/>
    </location>
</feature>